<dbReference type="Pfam" id="PF25137">
    <property type="entry name" value="ADH_Fe_C"/>
    <property type="match status" value="1"/>
</dbReference>
<evidence type="ECO:0000259" key="4">
    <source>
        <dbReference type="Pfam" id="PF25137"/>
    </source>
</evidence>
<dbReference type="Gene3D" id="3.40.50.1970">
    <property type="match status" value="1"/>
</dbReference>
<dbReference type="CDD" id="cd14866">
    <property type="entry name" value="Fe-ADH-like"/>
    <property type="match status" value="1"/>
</dbReference>
<evidence type="ECO:0000256" key="2">
    <source>
        <dbReference type="ARBA" id="ARBA00023002"/>
    </source>
</evidence>
<gene>
    <name evidence="5" type="ORF">ABIE13_004936</name>
</gene>
<dbReference type="RefSeq" id="WP_354448225.1">
    <property type="nucleotide sequence ID" value="NZ_JBEPSH010000011.1"/>
</dbReference>
<comment type="caution">
    <text evidence="5">The sequence shown here is derived from an EMBL/GenBank/DDBJ whole genome shotgun (WGS) entry which is preliminary data.</text>
</comment>
<dbReference type="Gene3D" id="1.20.1090.10">
    <property type="entry name" value="Dehydroquinate synthase-like - alpha domain"/>
    <property type="match status" value="1"/>
</dbReference>
<dbReference type="SUPFAM" id="SSF56796">
    <property type="entry name" value="Dehydroquinate synthase-like"/>
    <property type="match status" value="1"/>
</dbReference>
<organism evidence="5 6">
    <name type="scientific">Ottowia thiooxydans</name>
    <dbReference type="NCBI Taxonomy" id="219182"/>
    <lineage>
        <taxon>Bacteria</taxon>
        <taxon>Pseudomonadati</taxon>
        <taxon>Pseudomonadota</taxon>
        <taxon>Betaproteobacteria</taxon>
        <taxon>Burkholderiales</taxon>
        <taxon>Comamonadaceae</taxon>
        <taxon>Ottowia</taxon>
    </lineage>
</organism>
<reference evidence="5 6" key="1">
    <citation type="submission" date="2024-06" db="EMBL/GenBank/DDBJ databases">
        <title>Sorghum-associated microbial communities from plants grown in Nebraska, USA.</title>
        <authorList>
            <person name="Schachtman D."/>
        </authorList>
    </citation>
    <scope>NUCLEOTIDE SEQUENCE [LARGE SCALE GENOMIC DNA]</scope>
    <source>
        <strain evidence="5 6">2709</strain>
    </source>
</reference>
<protein>
    <submittedName>
        <fullName evidence="5">Alcohol dehydrogenase class IV</fullName>
        <ecNumber evidence="5">1.1.1.-</ecNumber>
    </submittedName>
</protein>
<evidence type="ECO:0000313" key="5">
    <source>
        <dbReference type="EMBL" id="MET4579799.1"/>
    </source>
</evidence>
<dbReference type="InterPro" id="IPR039697">
    <property type="entry name" value="Alcohol_dehydrogenase_Fe"/>
</dbReference>
<evidence type="ECO:0000256" key="1">
    <source>
        <dbReference type="ARBA" id="ARBA00007358"/>
    </source>
</evidence>
<evidence type="ECO:0000259" key="3">
    <source>
        <dbReference type="Pfam" id="PF00465"/>
    </source>
</evidence>
<sequence length="408" mass="42534">MHAQSSSFPVAAPAPDSGLSDSLAFQHAPAAQRLFCGADSLGNLGRELDRLGCSRAVIISGSSLHRDQLASQRLRDALGHRLAGWIPGTVEHSPVPAVLEIARELERLQADAVIAVGGGSAIVTARAASILLAEGDDVHRLCSQKDAGGKWISPRLTQPKLPQLVVPTTPTTACVKAGSAVLDPVSGLRLALFDPKTRAQAVLIDPKLVASVPASLVLSSSMNTLAMAVEGLESPQANPFSDALLMQSLRMLSEYLLPGMSGHTSGRCELVVAAALCGQGTDFGGAGLASVLGHAIGHKHGVANGLVNAIVLPHTMQFNAPATGHGAPHIAIALGAASQPRPDVKDAIDRVVSLLEKLPLPRRLRDVGIEQAALGAIAEDALSDWFLQRNPRRVTSSQEVLDLLHAAW</sequence>
<dbReference type="InterPro" id="IPR056798">
    <property type="entry name" value="ADH_Fe_C"/>
</dbReference>
<keyword evidence="2 5" id="KW-0560">Oxidoreductase</keyword>
<name>A0ABV2QFI7_9BURK</name>
<dbReference type="EMBL" id="JBEPSH010000011">
    <property type="protein sequence ID" value="MET4579799.1"/>
    <property type="molecule type" value="Genomic_DNA"/>
</dbReference>
<evidence type="ECO:0000313" key="6">
    <source>
        <dbReference type="Proteomes" id="UP001549320"/>
    </source>
</evidence>
<feature type="domain" description="Alcohol dehydrogenase iron-type/glycerol dehydrogenase GldA" evidence="3">
    <location>
        <begin position="32"/>
        <end position="206"/>
    </location>
</feature>
<keyword evidence="6" id="KW-1185">Reference proteome</keyword>
<proteinExistence type="inferred from homology"/>
<dbReference type="PANTHER" id="PTHR11496">
    <property type="entry name" value="ALCOHOL DEHYDROGENASE"/>
    <property type="match status" value="1"/>
</dbReference>
<feature type="domain" description="Fe-containing alcohol dehydrogenase-like C-terminal" evidence="4">
    <location>
        <begin position="219"/>
        <end position="408"/>
    </location>
</feature>
<accession>A0ABV2QFI7</accession>
<dbReference type="GO" id="GO:0016491">
    <property type="term" value="F:oxidoreductase activity"/>
    <property type="evidence" value="ECO:0007669"/>
    <property type="project" value="UniProtKB-KW"/>
</dbReference>
<dbReference type="PANTHER" id="PTHR11496:SF102">
    <property type="entry name" value="ALCOHOL DEHYDROGENASE 4"/>
    <property type="match status" value="1"/>
</dbReference>
<dbReference type="Pfam" id="PF00465">
    <property type="entry name" value="Fe-ADH"/>
    <property type="match status" value="1"/>
</dbReference>
<dbReference type="InterPro" id="IPR001670">
    <property type="entry name" value="ADH_Fe/GldA"/>
</dbReference>
<dbReference type="Proteomes" id="UP001549320">
    <property type="component" value="Unassembled WGS sequence"/>
</dbReference>
<comment type="similarity">
    <text evidence="1">Belongs to the iron-containing alcohol dehydrogenase family.</text>
</comment>
<dbReference type="EC" id="1.1.1.-" evidence="5"/>